<accession>A0A3M7SL04</accession>
<protein>
    <submittedName>
        <fullName evidence="1">Uncharacterized protein</fullName>
    </submittedName>
</protein>
<evidence type="ECO:0000313" key="1">
    <source>
        <dbReference type="EMBL" id="RNA36320.1"/>
    </source>
</evidence>
<gene>
    <name evidence="1" type="ORF">BpHYR1_010708</name>
</gene>
<dbReference type="AlphaFoldDB" id="A0A3M7SL04"/>
<sequence length="62" mass="6868">MSLLSFSWTFLSISMLGALFIRGSLASSRFCLTKSMSSFELVDLFVFVEPAVDGLADWGRLI</sequence>
<reference evidence="1 2" key="1">
    <citation type="journal article" date="2018" name="Sci. Rep.">
        <title>Genomic signatures of local adaptation to the degree of environmental predictability in rotifers.</title>
        <authorList>
            <person name="Franch-Gras L."/>
            <person name="Hahn C."/>
            <person name="Garcia-Roger E.M."/>
            <person name="Carmona M.J."/>
            <person name="Serra M."/>
            <person name="Gomez A."/>
        </authorList>
    </citation>
    <scope>NUCLEOTIDE SEQUENCE [LARGE SCALE GENOMIC DNA]</scope>
    <source>
        <strain evidence="1">HYR1</strain>
    </source>
</reference>
<organism evidence="1 2">
    <name type="scientific">Brachionus plicatilis</name>
    <name type="common">Marine rotifer</name>
    <name type="synonym">Brachionus muelleri</name>
    <dbReference type="NCBI Taxonomy" id="10195"/>
    <lineage>
        <taxon>Eukaryota</taxon>
        <taxon>Metazoa</taxon>
        <taxon>Spiralia</taxon>
        <taxon>Gnathifera</taxon>
        <taxon>Rotifera</taxon>
        <taxon>Eurotatoria</taxon>
        <taxon>Monogononta</taxon>
        <taxon>Pseudotrocha</taxon>
        <taxon>Ploima</taxon>
        <taxon>Brachionidae</taxon>
        <taxon>Brachionus</taxon>
    </lineage>
</organism>
<dbReference type="Proteomes" id="UP000276133">
    <property type="component" value="Unassembled WGS sequence"/>
</dbReference>
<name>A0A3M7SL04_BRAPC</name>
<dbReference type="EMBL" id="REGN01001203">
    <property type="protein sequence ID" value="RNA36320.1"/>
    <property type="molecule type" value="Genomic_DNA"/>
</dbReference>
<proteinExistence type="predicted"/>
<evidence type="ECO:0000313" key="2">
    <source>
        <dbReference type="Proteomes" id="UP000276133"/>
    </source>
</evidence>
<comment type="caution">
    <text evidence="1">The sequence shown here is derived from an EMBL/GenBank/DDBJ whole genome shotgun (WGS) entry which is preliminary data.</text>
</comment>
<keyword evidence="2" id="KW-1185">Reference proteome</keyword>